<organism evidence="5 6">
    <name type="scientific">Pseudofrankia asymbiotica</name>
    <dbReference type="NCBI Taxonomy" id="1834516"/>
    <lineage>
        <taxon>Bacteria</taxon>
        <taxon>Bacillati</taxon>
        <taxon>Actinomycetota</taxon>
        <taxon>Actinomycetes</taxon>
        <taxon>Frankiales</taxon>
        <taxon>Frankiaceae</taxon>
        <taxon>Pseudofrankia</taxon>
    </lineage>
</organism>
<dbReference type="AlphaFoldDB" id="A0A1V2IBA3"/>
<feature type="chain" id="PRO_5038509554" evidence="3">
    <location>
        <begin position="27"/>
        <end position="417"/>
    </location>
</feature>
<dbReference type="OrthoDB" id="3207575at2"/>
<name>A0A1V2IBA3_9ACTN</name>
<gene>
    <name evidence="5" type="ORF">BL253_13930</name>
</gene>
<reference evidence="6" key="1">
    <citation type="submission" date="2016-10" db="EMBL/GenBank/DDBJ databases">
        <title>Frankia sp. NRRL B-16386 Genome sequencing.</title>
        <authorList>
            <person name="Ghodhbane-Gtari F."/>
            <person name="Swanson E."/>
            <person name="Gueddou A."/>
            <person name="Hezbri K."/>
            <person name="Ktari K."/>
            <person name="Nouioui I."/>
            <person name="Morris K."/>
            <person name="Simpson S."/>
            <person name="Abebe-Akele F."/>
            <person name="Thomas K."/>
            <person name="Gtari M."/>
            <person name="Tisa L.S."/>
        </authorList>
    </citation>
    <scope>NUCLEOTIDE SEQUENCE [LARGE SCALE GENOMIC DNA]</scope>
    <source>
        <strain evidence="6">NRRL B-16386</strain>
    </source>
</reference>
<dbReference type="CDD" id="cd06341">
    <property type="entry name" value="PBP1_ABC_ligand_binding-like"/>
    <property type="match status" value="1"/>
</dbReference>
<comment type="similarity">
    <text evidence="1">Belongs to the leucine-binding protein family.</text>
</comment>
<keyword evidence="2 3" id="KW-0732">Signal</keyword>
<feature type="signal peptide" evidence="3">
    <location>
        <begin position="1"/>
        <end position="26"/>
    </location>
</feature>
<dbReference type="PANTHER" id="PTHR30483">
    <property type="entry name" value="LEUCINE-SPECIFIC-BINDING PROTEIN"/>
    <property type="match status" value="1"/>
</dbReference>
<comment type="caution">
    <text evidence="5">The sequence shown here is derived from an EMBL/GenBank/DDBJ whole genome shotgun (WGS) entry which is preliminary data.</text>
</comment>
<dbReference type="EMBL" id="MOMC01000026">
    <property type="protein sequence ID" value="ONH30434.1"/>
    <property type="molecule type" value="Genomic_DNA"/>
</dbReference>
<dbReference type="Gene3D" id="3.40.50.2300">
    <property type="match status" value="2"/>
</dbReference>
<dbReference type="InterPro" id="IPR028082">
    <property type="entry name" value="Peripla_BP_I"/>
</dbReference>
<evidence type="ECO:0000256" key="3">
    <source>
        <dbReference type="SAM" id="SignalP"/>
    </source>
</evidence>
<dbReference type="GO" id="GO:0016491">
    <property type="term" value="F:oxidoreductase activity"/>
    <property type="evidence" value="ECO:0007669"/>
    <property type="project" value="UniProtKB-KW"/>
</dbReference>
<accession>A0A1V2IBA3</accession>
<proteinExistence type="inferred from homology"/>
<dbReference type="Pfam" id="PF13458">
    <property type="entry name" value="Peripla_BP_6"/>
    <property type="match status" value="1"/>
</dbReference>
<dbReference type="GO" id="GO:0046872">
    <property type="term" value="F:metal ion binding"/>
    <property type="evidence" value="ECO:0007669"/>
    <property type="project" value="InterPro"/>
</dbReference>
<evidence type="ECO:0000256" key="1">
    <source>
        <dbReference type="ARBA" id="ARBA00010062"/>
    </source>
</evidence>
<dbReference type="InterPro" id="IPR051010">
    <property type="entry name" value="BCAA_transport"/>
</dbReference>
<dbReference type="InterPro" id="IPR028081">
    <property type="entry name" value="Leu-bd"/>
</dbReference>
<evidence type="ECO:0000259" key="4">
    <source>
        <dbReference type="Pfam" id="PF13458"/>
    </source>
</evidence>
<evidence type="ECO:0000256" key="2">
    <source>
        <dbReference type="ARBA" id="ARBA00022729"/>
    </source>
</evidence>
<dbReference type="PANTHER" id="PTHR30483:SF6">
    <property type="entry name" value="PERIPLASMIC BINDING PROTEIN OF ABC TRANSPORTER FOR NATURAL AMINO ACIDS"/>
    <property type="match status" value="1"/>
</dbReference>
<dbReference type="Proteomes" id="UP000188929">
    <property type="component" value="Unassembled WGS sequence"/>
</dbReference>
<dbReference type="STRING" id="1834516.BL253_13930"/>
<sequence>MNLPRLHARTVTVALAVVLVSAPALLSGCSASRAPGSCPAVPGVTPDSIKIGLALSDSGPAAIVDAFKGVRGAVDARVDLQNAHGGVGGRRIDLVWRDDQASATGFSTAVHGLVGHEQIFGLIALTVAFGGSAAWLQAKNIPVTGFASSADWSDYPNAFHFGSLFNKGTVSTFGEYIKAQGGTKAVVVVDPSAETSPTLVTALSASLRSRGIQVIDQVDFTHEISSVSRVADELKQSGADALVGSAQAGDFIDIYARAKDLGAGIKVALNAAGYSSSLLETFGPKMAGMTTISTFAAPGSPAMVAYDNAMSTYSPEMADPSDEIAIASYVATDEMIHGLELAGPCPTRDAFIQKLRAVTDFTGSGLMPPVDLSKPKEPVVCESFIKADQAGRGFTTVPPPAELDHDGYWCGELVSGG</sequence>
<dbReference type="SUPFAM" id="SSF53822">
    <property type="entry name" value="Periplasmic binding protein-like I"/>
    <property type="match status" value="1"/>
</dbReference>
<keyword evidence="6" id="KW-1185">Reference proteome</keyword>
<evidence type="ECO:0000313" key="6">
    <source>
        <dbReference type="Proteomes" id="UP000188929"/>
    </source>
</evidence>
<dbReference type="PROSITE" id="PS51257">
    <property type="entry name" value="PROKAR_LIPOPROTEIN"/>
    <property type="match status" value="1"/>
</dbReference>
<evidence type="ECO:0000313" key="5">
    <source>
        <dbReference type="EMBL" id="ONH30434.1"/>
    </source>
</evidence>
<dbReference type="RefSeq" id="WP_076817114.1">
    <property type="nucleotide sequence ID" value="NZ_MOMC01000026.1"/>
</dbReference>
<feature type="domain" description="Leucine-binding protein" evidence="4">
    <location>
        <begin position="48"/>
        <end position="374"/>
    </location>
</feature>
<protein>
    <submittedName>
        <fullName evidence="5">Leu/Ile/Val-binding protein (LIV-BP)</fullName>
    </submittedName>
</protein>